<proteinExistence type="predicted"/>
<gene>
    <name evidence="1" type="ORF">MLD38_033384</name>
</gene>
<comment type="caution">
    <text evidence="1">The sequence shown here is derived from an EMBL/GenBank/DDBJ whole genome shotgun (WGS) entry which is preliminary data.</text>
</comment>
<reference evidence="2" key="1">
    <citation type="journal article" date="2023" name="Front. Plant Sci.">
        <title>Chromosomal-level genome assembly of Melastoma candidum provides insights into trichome evolution.</title>
        <authorList>
            <person name="Zhong Y."/>
            <person name="Wu W."/>
            <person name="Sun C."/>
            <person name="Zou P."/>
            <person name="Liu Y."/>
            <person name="Dai S."/>
            <person name="Zhou R."/>
        </authorList>
    </citation>
    <scope>NUCLEOTIDE SEQUENCE [LARGE SCALE GENOMIC DNA]</scope>
</reference>
<organism evidence="1 2">
    <name type="scientific">Melastoma candidum</name>
    <dbReference type="NCBI Taxonomy" id="119954"/>
    <lineage>
        <taxon>Eukaryota</taxon>
        <taxon>Viridiplantae</taxon>
        <taxon>Streptophyta</taxon>
        <taxon>Embryophyta</taxon>
        <taxon>Tracheophyta</taxon>
        <taxon>Spermatophyta</taxon>
        <taxon>Magnoliopsida</taxon>
        <taxon>eudicotyledons</taxon>
        <taxon>Gunneridae</taxon>
        <taxon>Pentapetalae</taxon>
        <taxon>rosids</taxon>
        <taxon>malvids</taxon>
        <taxon>Myrtales</taxon>
        <taxon>Melastomataceae</taxon>
        <taxon>Melastomatoideae</taxon>
        <taxon>Melastomateae</taxon>
        <taxon>Melastoma</taxon>
    </lineage>
</organism>
<name>A0ACB9MAB9_9MYRT</name>
<protein>
    <submittedName>
        <fullName evidence="1">Uncharacterized protein</fullName>
    </submittedName>
</protein>
<dbReference type="EMBL" id="CM042889">
    <property type="protein sequence ID" value="KAI4319831.1"/>
    <property type="molecule type" value="Genomic_DNA"/>
</dbReference>
<accession>A0ACB9MAB9</accession>
<dbReference type="Proteomes" id="UP001057402">
    <property type="component" value="Chromosome 10"/>
</dbReference>
<evidence type="ECO:0000313" key="1">
    <source>
        <dbReference type="EMBL" id="KAI4319831.1"/>
    </source>
</evidence>
<sequence length="95" mass="10613">MEERAREIGRALQEAGLEYRVRIVKDKEMKERVCLEVERLGLCGLVMGRGRRKLGSVSGYCIKHCVCPVVVVRDDEAGELGPVPEEEEEEAAAKV</sequence>
<keyword evidence="2" id="KW-1185">Reference proteome</keyword>
<evidence type="ECO:0000313" key="2">
    <source>
        <dbReference type="Proteomes" id="UP001057402"/>
    </source>
</evidence>